<evidence type="ECO:0008006" key="2">
    <source>
        <dbReference type="Google" id="ProtNLM"/>
    </source>
</evidence>
<organism evidence="1">
    <name type="scientific">marine sediment metagenome</name>
    <dbReference type="NCBI Taxonomy" id="412755"/>
    <lineage>
        <taxon>unclassified sequences</taxon>
        <taxon>metagenomes</taxon>
        <taxon>ecological metagenomes</taxon>
    </lineage>
</organism>
<proteinExistence type="predicted"/>
<sequence>MDSELIEKETRFAIIRYLVNKLGDVGKTKIQKLIYFLQEAFDVPLSYVYTMYYFGPYSEELDNDLLDMKLQDYFNIEPDPAGYGYHVRPGNETIASIANTIKPYARQLDECVDRFGDFPALYLELLGTLYFVKHSEDKLTKEEIIKKVKILKPKFDISKVEEHYEKLEGLVRT</sequence>
<dbReference type="AlphaFoldDB" id="X1J162"/>
<dbReference type="EMBL" id="BARU01030200">
    <property type="protein sequence ID" value="GAH75255.1"/>
    <property type="molecule type" value="Genomic_DNA"/>
</dbReference>
<evidence type="ECO:0000313" key="1">
    <source>
        <dbReference type="EMBL" id="GAH75255.1"/>
    </source>
</evidence>
<accession>X1J162</accession>
<protein>
    <recommendedName>
        <fullName evidence="2">Antitoxin SocA-like Panacea domain-containing protein</fullName>
    </recommendedName>
</protein>
<name>X1J162_9ZZZZ</name>
<reference evidence="1" key="1">
    <citation type="journal article" date="2014" name="Front. Microbiol.">
        <title>High frequency of phylogenetically diverse reductive dehalogenase-homologous genes in deep subseafloor sedimentary metagenomes.</title>
        <authorList>
            <person name="Kawai M."/>
            <person name="Futagami T."/>
            <person name="Toyoda A."/>
            <person name="Takaki Y."/>
            <person name="Nishi S."/>
            <person name="Hori S."/>
            <person name="Arai W."/>
            <person name="Tsubouchi T."/>
            <person name="Morono Y."/>
            <person name="Uchiyama I."/>
            <person name="Ito T."/>
            <person name="Fujiyama A."/>
            <person name="Inagaki F."/>
            <person name="Takami H."/>
        </authorList>
    </citation>
    <scope>NUCLEOTIDE SEQUENCE</scope>
    <source>
        <strain evidence="1">Expedition CK06-06</strain>
    </source>
</reference>
<comment type="caution">
    <text evidence="1">The sequence shown here is derived from an EMBL/GenBank/DDBJ whole genome shotgun (WGS) entry which is preliminary data.</text>
</comment>
<gene>
    <name evidence="1" type="ORF">S03H2_47964</name>
</gene>